<keyword evidence="5 14" id="KW-0169">Cobalamin biosynthesis</keyword>
<evidence type="ECO:0000256" key="8">
    <source>
        <dbReference type="ARBA" id="ARBA00022840"/>
    </source>
</evidence>
<evidence type="ECO:0000259" key="15">
    <source>
        <dbReference type="Pfam" id="PF01923"/>
    </source>
</evidence>
<dbReference type="EMBL" id="CP019401">
    <property type="protein sequence ID" value="AQU79355.1"/>
    <property type="molecule type" value="Genomic_DNA"/>
</dbReference>
<evidence type="ECO:0000256" key="9">
    <source>
        <dbReference type="ARBA" id="ARBA00031529"/>
    </source>
</evidence>
<keyword evidence="17" id="KW-1185">Reference proteome</keyword>
<gene>
    <name evidence="16" type="ORF">AJGP001_08800</name>
</gene>
<comment type="catalytic activity">
    <reaction evidence="13 14">
        <text>2 cob(II)alamin + reduced [electron-transfer flavoprotein] + 2 ATP = 2 adenosylcob(III)alamin + 2 triphosphate + oxidized [electron-transfer flavoprotein] + 3 H(+)</text>
        <dbReference type="Rhea" id="RHEA:28671"/>
        <dbReference type="Rhea" id="RHEA-COMP:10685"/>
        <dbReference type="Rhea" id="RHEA-COMP:10686"/>
        <dbReference type="ChEBI" id="CHEBI:15378"/>
        <dbReference type="ChEBI" id="CHEBI:16304"/>
        <dbReference type="ChEBI" id="CHEBI:18036"/>
        <dbReference type="ChEBI" id="CHEBI:18408"/>
        <dbReference type="ChEBI" id="CHEBI:30616"/>
        <dbReference type="ChEBI" id="CHEBI:57692"/>
        <dbReference type="ChEBI" id="CHEBI:58307"/>
        <dbReference type="EC" id="2.5.1.17"/>
    </reaction>
</comment>
<dbReference type="InterPro" id="IPR036451">
    <property type="entry name" value="CblAdoTrfase-like_sf"/>
</dbReference>
<dbReference type="Gene3D" id="1.20.1200.10">
    <property type="entry name" value="Cobalamin adenosyltransferase-like"/>
    <property type="match status" value="1"/>
</dbReference>
<evidence type="ECO:0000256" key="5">
    <source>
        <dbReference type="ARBA" id="ARBA00022573"/>
    </source>
</evidence>
<dbReference type="SUPFAM" id="SSF89028">
    <property type="entry name" value="Cobalamin adenosyltransferase-like"/>
    <property type="match status" value="1"/>
</dbReference>
<evidence type="ECO:0000256" key="11">
    <source>
        <dbReference type="ARBA" id="ARBA00033354"/>
    </source>
</evidence>
<keyword evidence="8 14" id="KW-0067">ATP-binding</keyword>
<evidence type="ECO:0000256" key="2">
    <source>
        <dbReference type="ARBA" id="ARBA00007487"/>
    </source>
</evidence>
<evidence type="ECO:0000256" key="13">
    <source>
        <dbReference type="ARBA" id="ARBA00048692"/>
    </source>
</evidence>
<comment type="similarity">
    <text evidence="2 14">Belongs to the Cob(I)alamin adenosyltransferase family.</text>
</comment>
<dbReference type="PANTHER" id="PTHR12213">
    <property type="entry name" value="CORRINOID ADENOSYLTRANSFERASE"/>
    <property type="match status" value="1"/>
</dbReference>
<name>A0ABM6IRZ3_9BACL</name>
<evidence type="ECO:0000256" key="6">
    <source>
        <dbReference type="ARBA" id="ARBA00022679"/>
    </source>
</evidence>
<dbReference type="Proteomes" id="UP000189661">
    <property type="component" value="Chromosome"/>
</dbReference>
<proteinExistence type="inferred from homology"/>
<organism evidence="16 17">
    <name type="scientific">Planococcus faecalis</name>
    <dbReference type="NCBI Taxonomy" id="1598147"/>
    <lineage>
        <taxon>Bacteria</taxon>
        <taxon>Bacillati</taxon>
        <taxon>Bacillota</taxon>
        <taxon>Bacilli</taxon>
        <taxon>Bacillales</taxon>
        <taxon>Caryophanaceae</taxon>
        <taxon>Planococcus</taxon>
    </lineage>
</organism>
<evidence type="ECO:0000256" key="1">
    <source>
        <dbReference type="ARBA" id="ARBA00005121"/>
    </source>
</evidence>
<protein>
    <recommendedName>
        <fullName evidence="4 14">Corrinoid adenosyltransferase</fullName>
        <ecNumber evidence="3 14">2.5.1.17</ecNumber>
    </recommendedName>
    <alternativeName>
        <fullName evidence="9 14">Cob(II)alamin adenosyltransferase</fullName>
    </alternativeName>
    <alternativeName>
        <fullName evidence="11 14">Cob(II)yrinic acid a,c-diamide adenosyltransferase</fullName>
    </alternativeName>
    <alternativeName>
        <fullName evidence="10 14">Cobinamide/cobalamin adenosyltransferase</fullName>
    </alternativeName>
</protein>
<dbReference type="RefSeq" id="WP_071154694.1">
    <property type="nucleotide sequence ID" value="NZ_CP019401.1"/>
</dbReference>
<comment type="pathway">
    <text evidence="1 14">Cofactor biosynthesis; adenosylcobalamin biosynthesis; adenosylcobalamin from cob(II)yrinate a,c-diamide: step 2/7.</text>
</comment>
<dbReference type="InterPro" id="IPR016030">
    <property type="entry name" value="CblAdoTrfase-like"/>
</dbReference>
<sequence>MKKDMRYLCYPFMQESAVTVDFEIRTDSLTTRIGEALSLTQDIEAIQRDLQILQPMAYHLNGSVRGKIAVHEEDLIELSNMYDYYVNFTKDKIGNFVLPQGTHAACVLHVCRSEAKKSVRALHKVSLEREIPNILFDYANLLANVLFTMAVYVNQHHGVEEIPFVSKSYPTRPKKKEVTNQQ</sequence>
<keyword evidence="7 14" id="KW-0547">Nucleotide-binding</keyword>
<feature type="domain" description="Cobalamin adenosyltransferase-like" evidence="15">
    <location>
        <begin position="25"/>
        <end position="153"/>
    </location>
</feature>
<dbReference type="Pfam" id="PF01923">
    <property type="entry name" value="Cob_adeno_trans"/>
    <property type="match status" value="1"/>
</dbReference>
<evidence type="ECO:0000256" key="3">
    <source>
        <dbReference type="ARBA" id="ARBA00012454"/>
    </source>
</evidence>
<evidence type="ECO:0000256" key="14">
    <source>
        <dbReference type="RuleBase" id="RU366026"/>
    </source>
</evidence>
<evidence type="ECO:0000313" key="17">
    <source>
        <dbReference type="Proteomes" id="UP000189661"/>
    </source>
</evidence>
<reference evidence="16 17" key="1">
    <citation type="submission" date="2017-01" db="EMBL/GenBank/DDBJ databases">
        <title>Planococcus faecalis genome complete sequence.</title>
        <authorList>
            <person name="Lee P.C."/>
        </authorList>
    </citation>
    <scope>NUCLEOTIDE SEQUENCE [LARGE SCALE GENOMIC DNA]</scope>
    <source>
        <strain evidence="16 17">AJ003</strain>
    </source>
</reference>
<dbReference type="InterPro" id="IPR029499">
    <property type="entry name" value="PduO-typ"/>
</dbReference>
<evidence type="ECO:0000256" key="10">
    <source>
        <dbReference type="ARBA" id="ARBA00033334"/>
    </source>
</evidence>
<dbReference type="EC" id="2.5.1.17" evidence="3 14"/>
<evidence type="ECO:0000256" key="4">
    <source>
        <dbReference type="ARBA" id="ARBA00020963"/>
    </source>
</evidence>
<evidence type="ECO:0000256" key="12">
    <source>
        <dbReference type="ARBA" id="ARBA00048555"/>
    </source>
</evidence>
<evidence type="ECO:0000256" key="7">
    <source>
        <dbReference type="ARBA" id="ARBA00022741"/>
    </source>
</evidence>
<accession>A0ABM6IRZ3</accession>
<keyword evidence="6 14" id="KW-0808">Transferase</keyword>
<evidence type="ECO:0000313" key="16">
    <source>
        <dbReference type="EMBL" id="AQU79355.1"/>
    </source>
</evidence>
<comment type="catalytic activity">
    <reaction evidence="12 14">
        <text>2 cob(II)yrinate a,c diamide + reduced [electron-transfer flavoprotein] + 2 ATP = 2 adenosylcob(III)yrinate a,c-diamide + 2 triphosphate + oxidized [electron-transfer flavoprotein] + 3 H(+)</text>
        <dbReference type="Rhea" id="RHEA:11528"/>
        <dbReference type="Rhea" id="RHEA-COMP:10685"/>
        <dbReference type="Rhea" id="RHEA-COMP:10686"/>
        <dbReference type="ChEBI" id="CHEBI:15378"/>
        <dbReference type="ChEBI" id="CHEBI:18036"/>
        <dbReference type="ChEBI" id="CHEBI:30616"/>
        <dbReference type="ChEBI" id="CHEBI:57692"/>
        <dbReference type="ChEBI" id="CHEBI:58307"/>
        <dbReference type="ChEBI" id="CHEBI:58503"/>
        <dbReference type="ChEBI" id="CHEBI:58537"/>
        <dbReference type="EC" id="2.5.1.17"/>
    </reaction>
</comment>
<dbReference type="PANTHER" id="PTHR12213:SF0">
    <property type="entry name" value="CORRINOID ADENOSYLTRANSFERASE MMAB"/>
    <property type="match status" value="1"/>
</dbReference>